<evidence type="ECO:0000256" key="8">
    <source>
        <dbReference type="ARBA" id="ARBA00023143"/>
    </source>
</evidence>
<feature type="transmembrane region" description="Helical" evidence="9">
    <location>
        <begin position="51"/>
        <end position="70"/>
    </location>
</feature>
<dbReference type="GO" id="GO:0009306">
    <property type="term" value="P:protein secretion"/>
    <property type="evidence" value="ECO:0007669"/>
    <property type="project" value="InterPro"/>
</dbReference>
<evidence type="ECO:0000313" key="11">
    <source>
        <dbReference type="Proteomes" id="UP000242881"/>
    </source>
</evidence>
<reference evidence="10 11" key="1">
    <citation type="submission" date="2018-01" db="EMBL/GenBank/DDBJ databases">
        <title>Metagenomic assembled genomes from two thermal pools in the Uzon Caldera, Kamchatka, Russia.</title>
        <authorList>
            <person name="Wilkins L."/>
            <person name="Ettinger C."/>
        </authorList>
    </citation>
    <scope>NUCLEOTIDE SEQUENCE [LARGE SCALE GENOMIC DNA]</scope>
    <source>
        <strain evidence="10">ZAV-05</strain>
    </source>
</reference>
<dbReference type="InterPro" id="IPR006305">
    <property type="entry name" value="FliQ"/>
</dbReference>
<keyword evidence="4 9" id="KW-1003">Cell membrane</keyword>
<evidence type="ECO:0000256" key="2">
    <source>
        <dbReference type="ARBA" id="ARBA00006156"/>
    </source>
</evidence>
<evidence type="ECO:0000256" key="4">
    <source>
        <dbReference type="ARBA" id="ARBA00022475"/>
    </source>
</evidence>
<evidence type="ECO:0000256" key="6">
    <source>
        <dbReference type="ARBA" id="ARBA00022989"/>
    </source>
</evidence>
<evidence type="ECO:0000256" key="1">
    <source>
        <dbReference type="ARBA" id="ARBA00004651"/>
    </source>
</evidence>
<comment type="similarity">
    <text evidence="2 9">Belongs to the FliQ/MopD/SpaQ family.</text>
</comment>
<dbReference type="RefSeq" id="WP_424605351.1">
    <property type="nucleotide sequence ID" value="NZ_JBNAVA010000003.1"/>
</dbReference>
<dbReference type="InterPro" id="IPR002191">
    <property type="entry name" value="Bac_export_3"/>
</dbReference>
<evidence type="ECO:0000256" key="5">
    <source>
        <dbReference type="ARBA" id="ARBA00022692"/>
    </source>
</evidence>
<keyword evidence="7 9" id="KW-0472">Membrane</keyword>
<protein>
    <recommendedName>
        <fullName evidence="3 9">Flagellar biosynthetic protein FliQ</fullName>
    </recommendedName>
</protein>
<feature type="transmembrane region" description="Helical" evidence="9">
    <location>
        <begin position="20"/>
        <end position="39"/>
    </location>
</feature>
<dbReference type="PANTHER" id="PTHR34040:SF2">
    <property type="entry name" value="FLAGELLAR BIOSYNTHETIC PROTEIN FLIQ"/>
    <property type="match status" value="1"/>
</dbReference>
<keyword evidence="10" id="KW-0966">Cell projection</keyword>
<name>A0A2J6WIU4_9BACT</name>
<comment type="subcellular location">
    <subcellularLocation>
        <location evidence="1 9">Cell membrane</location>
        <topology evidence="1">Multi-pass membrane protein</topology>
    </subcellularLocation>
    <subcellularLocation>
        <location evidence="9">Bacterial flagellum basal body</location>
    </subcellularLocation>
</comment>
<dbReference type="Pfam" id="PF01313">
    <property type="entry name" value="Bac_export_3"/>
    <property type="match status" value="1"/>
</dbReference>
<proteinExistence type="inferred from homology"/>
<organism evidence="10 11">
    <name type="scientific">Calditerrivibrio nitroreducens</name>
    <dbReference type="NCBI Taxonomy" id="477976"/>
    <lineage>
        <taxon>Bacteria</taxon>
        <taxon>Pseudomonadati</taxon>
        <taxon>Deferribacterota</taxon>
        <taxon>Deferribacteres</taxon>
        <taxon>Deferribacterales</taxon>
        <taxon>Calditerrivibrionaceae</taxon>
    </lineage>
</organism>
<keyword evidence="10" id="KW-0282">Flagellum</keyword>
<keyword evidence="10" id="KW-0969">Cilium</keyword>
<sequence length="90" mass="9857">MNPDLVLSLTTKALEVALMLAAPMLLFGLIAGLVVSILQAVTQIQDMTLSFIPKILAVVIALVIFFPWMMDTIISFTINLFTNINSYIGK</sequence>
<evidence type="ECO:0000313" key="10">
    <source>
        <dbReference type="EMBL" id="PMP70306.1"/>
    </source>
</evidence>
<gene>
    <name evidence="9 10" type="primary">fliQ</name>
    <name evidence="10" type="ORF">C0187_05640</name>
</gene>
<comment type="caution">
    <text evidence="10">The sequence shown here is derived from an EMBL/GenBank/DDBJ whole genome shotgun (WGS) entry which is preliminary data.</text>
</comment>
<dbReference type="NCBIfam" id="TIGR01402">
    <property type="entry name" value="fliQ"/>
    <property type="match status" value="1"/>
</dbReference>
<dbReference type="PRINTS" id="PR00952">
    <property type="entry name" value="TYPE3IMQPROT"/>
</dbReference>
<keyword evidence="8 9" id="KW-0975">Bacterial flagellum</keyword>
<comment type="function">
    <text evidence="9">Role in flagellar biosynthesis.</text>
</comment>
<dbReference type="PIRSF" id="PIRSF004669">
    <property type="entry name" value="FliQ"/>
    <property type="match status" value="1"/>
</dbReference>
<evidence type="ECO:0000256" key="7">
    <source>
        <dbReference type="ARBA" id="ARBA00023136"/>
    </source>
</evidence>
<accession>A0A2J6WIU4</accession>
<dbReference type="GO" id="GO:0005886">
    <property type="term" value="C:plasma membrane"/>
    <property type="evidence" value="ECO:0007669"/>
    <property type="project" value="UniProtKB-SubCell"/>
</dbReference>
<keyword evidence="6 9" id="KW-1133">Transmembrane helix</keyword>
<evidence type="ECO:0000256" key="3">
    <source>
        <dbReference type="ARBA" id="ARBA00021718"/>
    </source>
</evidence>
<dbReference type="AlphaFoldDB" id="A0A2J6WIU4"/>
<dbReference type="Proteomes" id="UP000242881">
    <property type="component" value="Unassembled WGS sequence"/>
</dbReference>
<evidence type="ECO:0000256" key="9">
    <source>
        <dbReference type="RuleBase" id="RU364090"/>
    </source>
</evidence>
<dbReference type="EMBL" id="PNIN01000055">
    <property type="protein sequence ID" value="PMP70306.1"/>
    <property type="molecule type" value="Genomic_DNA"/>
</dbReference>
<dbReference type="PANTHER" id="PTHR34040">
    <property type="entry name" value="FLAGELLAR BIOSYNTHETIC PROTEIN FLIQ"/>
    <property type="match status" value="1"/>
</dbReference>
<dbReference type="GO" id="GO:0009425">
    <property type="term" value="C:bacterial-type flagellum basal body"/>
    <property type="evidence" value="ECO:0007669"/>
    <property type="project" value="UniProtKB-SubCell"/>
</dbReference>
<keyword evidence="5 9" id="KW-0812">Transmembrane</keyword>
<dbReference type="GO" id="GO:0044780">
    <property type="term" value="P:bacterial-type flagellum assembly"/>
    <property type="evidence" value="ECO:0007669"/>
    <property type="project" value="InterPro"/>
</dbReference>